<gene>
    <name evidence="2" type="ORF">HYPSUDRAFT_961010</name>
</gene>
<dbReference type="EMBL" id="KN817590">
    <property type="protein sequence ID" value="KJA18347.1"/>
    <property type="molecule type" value="Genomic_DNA"/>
</dbReference>
<evidence type="ECO:0000313" key="3">
    <source>
        <dbReference type="Proteomes" id="UP000054270"/>
    </source>
</evidence>
<organism evidence="2 3">
    <name type="scientific">Hypholoma sublateritium (strain FD-334 SS-4)</name>
    <dbReference type="NCBI Taxonomy" id="945553"/>
    <lineage>
        <taxon>Eukaryota</taxon>
        <taxon>Fungi</taxon>
        <taxon>Dikarya</taxon>
        <taxon>Basidiomycota</taxon>
        <taxon>Agaricomycotina</taxon>
        <taxon>Agaricomycetes</taxon>
        <taxon>Agaricomycetidae</taxon>
        <taxon>Agaricales</taxon>
        <taxon>Agaricineae</taxon>
        <taxon>Strophariaceae</taxon>
        <taxon>Hypholoma</taxon>
    </lineage>
</organism>
<accession>A0A0D2KUK3</accession>
<protein>
    <submittedName>
        <fullName evidence="2">Uncharacterized protein</fullName>
    </submittedName>
</protein>
<feature type="region of interest" description="Disordered" evidence="1">
    <location>
        <begin position="115"/>
        <end position="153"/>
    </location>
</feature>
<keyword evidence="3" id="KW-1185">Reference proteome</keyword>
<evidence type="ECO:0000256" key="1">
    <source>
        <dbReference type="SAM" id="MobiDB-lite"/>
    </source>
</evidence>
<dbReference type="AlphaFoldDB" id="A0A0D2KUK3"/>
<feature type="compositionally biased region" description="Polar residues" evidence="1">
    <location>
        <begin position="138"/>
        <end position="153"/>
    </location>
</feature>
<evidence type="ECO:0000313" key="2">
    <source>
        <dbReference type="EMBL" id="KJA18347.1"/>
    </source>
</evidence>
<dbReference type="Proteomes" id="UP000054270">
    <property type="component" value="Unassembled WGS sequence"/>
</dbReference>
<sequence length="182" mass="19832">MGRGTQALFGGDGHAVGWWTLSSARISSEGLYGAQVNGLLRKTSRTGTVGQTNEFQGDIVRASLPRGAGADNLPVCSGNIFRDRVSSRIPLVQVCIVDRGVRIAPSPAPCVSRCYKRSPKSMRKGRYPPSRHQHEQHPSTSRFKQHSNPTMGTQGVVIDLNMDISPDHEKSTNKSDFNKVCT</sequence>
<proteinExistence type="predicted"/>
<name>A0A0D2KUK3_HYPSF</name>
<feature type="compositionally biased region" description="Basic residues" evidence="1">
    <location>
        <begin position="115"/>
        <end position="131"/>
    </location>
</feature>
<reference evidence="3" key="1">
    <citation type="submission" date="2014-04" db="EMBL/GenBank/DDBJ databases">
        <title>Evolutionary Origins and Diversification of the Mycorrhizal Mutualists.</title>
        <authorList>
            <consortium name="DOE Joint Genome Institute"/>
            <consortium name="Mycorrhizal Genomics Consortium"/>
            <person name="Kohler A."/>
            <person name="Kuo A."/>
            <person name="Nagy L.G."/>
            <person name="Floudas D."/>
            <person name="Copeland A."/>
            <person name="Barry K.W."/>
            <person name="Cichocki N."/>
            <person name="Veneault-Fourrey C."/>
            <person name="LaButti K."/>
            <person name="Lindquist E.A."/>
            <person name="Lipzen A."/>
            <person name="Lundell T."/>
            <person name="Morin E."/>
            <person name="Murat C."/>
            <person name="Riley R."/>
            <person name="Ohm R."/>
            <person name="Sun H."/>
            <person name="Tunlid A."/>
            <person name="Henrissat B."/>
            <person name="Grigoriev I.V."/>
            <person name="Hibbett D.S."/>
            <person name="Martin F."/>
        </authorList>
    </citation>
    <scope>NUCLEOTIDE SEQUENCE [LARGE SCALE GENOMIC DNA]</scope>
    <source>
        <strain evidence="3">FD-334 SS-4</strain>
    </source>
</reference>